<evidence type="ECO:0000313" key="2">
    <source>
        <dbReference type="Proteomes" id="UP000092444"/>
    </source>
</evidence>
<protein>
    <submittedName>
        <fullName evidence="1">Uncharacterized protein</fullName>
    </submittedName>
</protein>
<dbReference type="Proteomes" id="UP000092444">
    <property type="component" value="Unassembled WGS sequence"/>
</dbReference>
<evidence type="ECO:0000313" key="1">
    <source>
        <dbReference type="EnsemblMetazoa" id="GMOY008622-PA"/>
    </source>
</evidence>
<name>A0A1B0G5M6_GLOMM</name>
<organism evidence="1 2">
    <name type="scientific">Glossina morsitans morsitans</name>
    <name type="common">Savannah tsetse fly</name>
    <dbReference type="NCBI Taxonomy" id="37546"/>
    <lineage>
        <taxon>Eukaryota</taxon>
        <taxon>Metazoa</taxon>
        <taxon>Ecdysozoa</taxon>
        <taxon>Arthropoda</taxon>
        <taxon>Hexapoda</taxon>
        <taxon>Insecta</taxon>
        <taxon>Pterygota</taxon>
        <taxon>Neoptera</taxon>
        <taxon>Endopterygota</taxon>
        <taxon>Diptera</taxon>
        <taxon>Brachycera</taxon>
        <taxon>Muscomorpha</taxon>
        <taxon>Hippoboscoidea</taxon>
        <taxon>Glossinidae</taxon>
        <taxon>Glossina</taxon>
    </lineage>
</organism>
<dbReference type="AlphaFoldDB" id="A0A1B0G5M6"/>
<dbReference type="EnsemblMetazoa" id="GMOY008622-RA">
    <property type="protein sequence ID" value="GMOY008622-PA"/>
    <property type="gene ID" value="GMOY008622"/>
</dbReference>
<proteinExistence type="predicted"/>
<dbReference type="VEuPathDB" id="VectorBase:GMOY008622"/>
<accession>A0A1B0G5M6</accession>
<dbReference type="EMBL" id="CCAG010013942">
    <property type="status" value="NOT_ANNOTATED_CDS"/>
    <property type="molecule type" value="Genomic_DNA"/>
</dbReference>
<reference evidence="1" key="1">
    <citation type="submission" date="2020-05" db="UniProtKB">
        <authorList>
            <consortium name="EnsemblMetazoa"/>
        </authorList>
    </citation>
    <scope>IDENTIFICATION</scope>
    <source>
        <strain evidence="1">Yale</strain>
    </source>
</reference>
<sequence>MPYTLTERVNKKLDELEKERIITKLASSDRGPTLTSIIKYEIGVSKHVNIIFKRTAMRLNNKVYNPK</sequence>
<keyword evidence="2" id="KW-1185">Reference proteome</keyword>